<evidence type="ECO:0000256" key="5">
    <source>
        <dbReference type="SAM" id="Phobius"/>
    </source>
</evidence>
<reference evidence="6 7" key="1">
    <citation type="submission" date="2015-07" db="EMBL/GenBank/DDBJ databases">
        <title>The draft genome sequence of Leadbetterella sp. JN14-9.</title>
        <authorList>
            <person name="Liu Y."/>
            <person name="Du J."/>
            <person name="Shao Z."/>
        </authorList>
    </citation>
    <scope>NUCLEOTIDE SEQUENCE [LARGE SCALE GENOMIC DNA]</scope>
    <source>
        <strain evidence="6 7">JN14-9</strain>
    </source>
</reference>
<dbReference type="GO" id="GO:0015179">
    <property type="term" value="F:L-amino acid transmembrane transporter activity"/>
    <property type="evidence" value="ECO:0007669"/>
    <property type="project" value="TreeGrafter"/>
</dbReference>
<comment type="caution">
    <text evidence="6">The sequence shown here is derived from an EMBL/GenBank/DDBJ whole genome shotgun (WGS) entry which is preliminary data.</text>
</comment>
<proteinExistence type="predicted"/>
<feature type="transmembrane region" description="Helical" evidence="5">
    <location>
        <begin position="12"/>
        <end position="34"/>
    </location>
</feature>
<feature type="transmembrane region" description="Helical" evidence="5">
    <location>
        <begin position="397"/>
        <end position="415"/>
    </location>
</feature>
<feature type="transmembrane region" description="Helical" evidence="5">
    <location>
        <begin position="421"/>
        <end position="438"/>
    </location>
</feature>
<feature type="transmembrane region" description="Helical" evidence="5">
    <location>
        <begin position="162"/>
        <end position="184"/>
    </location>
</feature>
<evidence type="ECO:0000256" key="1">
    <source>
        <dbReference type="ARBA" id="ARBA00004141"/>
    </source>
</evidence>
<dbReference type="STRING" id="1605367.AFM12_06365"/>
<feature type="transmembrane region" description="Helical" evidence="5">
    <location>
        <begin position="54"/>
        <end position="77"/>
    </location>
</feature>
<evidence type="ECO:0000256" key="2">
    <source>
        <dbReference type="ARBA" id="ARBA00022692"/>
    </source>
</evidence>
<dbReference type="Pfam" id="PF13520">
    <property type="entry name" value="AA_permease_2"/>
    <property type="match status" value="1"/>
</dbReference>
<protein>
    <submittedName>
        <fullName evidence="6">Amino acid permease</fullName>
    </submittedName>
</protein>
<evidence type="ECO:0000313" key="7">
    <source>
        <dbReference type="Proteomes" id="UP000050454"/>
    </source>
</evidence>
<dbReference type="Gene3D" id="1.20.1740.10">
    <property type="entry name" value="Amino acid/polyamine transporter I"/>
    <property type="match status" value="1"/>
</dbReference>
<feature type="transmembrane region" description="Helical" evidence="5">
    <location>
        <begin position="360"/>
        <end position="377"/>
    </location>
</feature>
<evidence type="ECO:0000313" key="6">
    <source>
        <dbReference type="EMBL" id="KPM48276.1"/>
    </source>
</evidence>
<dbReference type="EMBL" id="LGTQ01000006">
    <property type="protein sequence ID" value="KPM48276.1"/>
    <property type="molecule type" value="Genomic_DNA"/>
</dbReference>
<name>A0A0N8H9T6_9BACT</name>
<feature type="transmembrane region" description="Helical" evidence="5">
    <location>
        <begin position="286"/>
        <end position="305"/>
    </location>
</feature>
<dbReference type="RefSeq" id="WP_055145487.1">
    <property type="nucleotide sequence ID" value="NZ_JXSZ01000006.1"/>
</dbReference>
<dbReference type="AlphaFoldDB" id="A0A0N8H9T6"/>
<comment type="subcellular location">
    <subcellularLocation>
        <location evidence="1">Membrane</location>
        <topology evidence="1">Multi-pass membrane protein</topology>
    </subcellularLocation>
</comment>
<dbReference type="InterPro" id="IPR050598">
    <property type="entry name" value="AminoAcid_Transporter"/>
</dbReference>
<organism evidence="6 7">
    <name type="scientific">Jiulongibacter sediminis</name>
    <dbReference type="NCBI Taxonomy" id="1605367"/>
    <lineage>
        <taxon>Bacteria</taxon>
        <taxon>Pseudomonadati</taxon>
        <taxon>Bacteroidota</taxon>
        <taxon>Cytophagia</taxon>
        <taxon>Cytophagales</taxon>
        <taxon>Leadbetterellaceae</taxon>
        <taxon>Jiulongibacter</taxon>
    </lineage>
</organism>
<dbReference type="PIRSF" id="PIRSF006060">
    <property type="entry name" value="AA_transporter"/>
    <property type="match status" value="1"/>
</dbReference>
<sequence>MTNSSSPKSNQLLKLLGVGFGIAVTVGGTIGTGILRKPGPVAQLLGDPVLIMGVWVAVSLYAFLGVLCAIELGVALPRAGAWYVYARRAFGNYVGFFTGITSWLGTVTSLGFGAFTISEYLGLLFPLVNEHLTASSILILIVLTGFHMLGTKVGGKSQEVVSAIKALALLAFVIFCFVKGDAVWSDPSALQSAAKGGLFVAILGAMQAIFYTFDGWHTAAYFAEENTDSTRNLPKAMIAGVLTIIVIYLLVNAAILYVLPVEQLSQSKLAAADAIGLLAGEGSQKAVTLFLLISILGLMNAQVMFAPRVLFSMSRDGLFFKKALQINGLGTPAIALLITGLLSVILVISGKETSGRLSDIATFFFVLSYTMGFASLLRLRKTEPDLERPFKVPLYPFLPWFMLICSIAFLLGTVFGDWQNSKFAIVFLCLTYPLYLLLKAKEQSS</sequence>
<keyword evidence="2 5" id="KW-0812">Transmembrane</keyword>
<dbReference type="PANTHER" id="PTHR11785">
    <property type="entry name" value="AMINO ACID TRANSPORTER"/>
    <property type="match status" value="1"/>
</dbReference>
<dbReference type="GO" id="GO:0016020">
    <property type="term" value="C:membrane"/>
    <property type="evidence" value="ECO:0007669"/>
    <property type="project" value="UniProtKB-SubCell"/>
</dbReference>
<evidence type="ECO:0000256" key="3">
    <source>
        <dbReference type="ARBA" id="ARBA00022989"/>
    </source>
</evidence>
<accession>A0A0N8H9T6</accession>
<evidence type="ECO:0000256" key="4">
    <source>
        <dbReference type="ARBA" id="ARBA00023136"/>
    </source>
</evidence>
<feature type="transmembrane region" description="Helical" evidence="5">
    <location>
        <begin position="237"/>
        <end position="259"/>
    </location>
</feature>
<keyword evidence="4 5" id="KW-0472">Membrane</keyword>
<dbReference type="PATRIC" id="fig|1605367.3.peg.2639"/>
<keyword evidence="3 5" id="KW-1133">Transmembrane helix</keyword>
<dbReference type="InterPro" id="IPR002293">
    <property type="entry name" value="AA/rel_permease1"/>
</dbReference>
<dbReference type="Proteomes" id="UP000050454">
    <property type="component" value="Unassembled WGS sequence"/>
</dbReference>
<feature type="transmembrane region" description="Helical" evidence="5">
    <location>
        <begin position="132"/>
        <end position="150"/>
    </location>
</feature>
<dbReference type="OrthoDB" id="9810109at2"/>
<feature type="transmembrane region" description="Helical" evidence="5">
    <location>
        <begin position="326"/>
        <end position="348"/>
    </location>
</feature>
<feature type="transmembrane region" description="Helical" evidence="5">
    <location>
        <begin position="89"/>
        <end position="112"/>
    </location>
</feature>
<gene>
    <name evidence="6" type="ORF">AFM12_06365</name>
</gene>
<keyword evidence="7" id="KW-1185">Reference proteome</keyword>
<dbReference type="PANTHER" id="PTHR11785:SF512">
    <property type="entry name" value="SOBREMESA, ISOFORM B"/>
    <property type="match status" value="1"/>
</dbReference>